<accession>A0ABR8E4U2</accession>
<protein>
    <recommendedName>
        <fullName evidence="3">Transposase</fullName>
    </recommendedName>
</protein>
<keyword evidence="2" id="KW-1185">Reference proteome</keyword>
<evidence type="ECO:0008006" key="3">
    <source>
        <dbReference type="Google" id="ProtNLM"/>
    </source>
</evidence>
<organism evidence="1 2">
    <name type="scientific">Nostoc flagelliforme FACHB-838</name>
    <dbReference type="NCBI Taxonomy" id="2692904"/>
    <lineage>
        <taxon>Bacteria</taxon>
        <taxon>Bacillati</taxon>
        <taxon>Cyanobacteriota</taxon>
        <taxon>Cyanophyceae</taxon>
        <taxon>Nostocales</taxon>
        <taxon>Nostocaceae</taxon>
        <taxon>Nostoc</taxon>
    </lineage>
</organism>
<name>A0ABR8E4U2_9NOSO</name>
<comment type="caution">
    <text evidence="1">The sequence shown here is derived from an EMBL/GenBank/DDBJ whole genome shotgun (WGS) entry which is preliminary data.</text>
</comment>
<dbReference type="EMBL" id="JACJSI010000508">
    <property type="protein sequence ID" value="MBD2536616.1"/>
    <property type="molecule type" value="Genomic_DNA"/>
</dbReference>
<proteinExistence type="predicted"/>
<gene>
    <name evidence="1" type="ORF">H6G97_48110</name>
</gene>
<sequence length="48" mass="5218">MINSIANRRLAVGSIENEWSGTSEFSGTDDIEILPGKRKAGRNGIWLG</sequence>
<evidence type="ECO:0000313" key="1">
    <source>
        <dbReference type="EMBL" id="MBD2536616.1"/>
    </source>
</evidence>
<evidence type="ECO:0000313" key="2">
    <source>
        <dbReference type="Proteomes" id="UP000623440"/>
    </source>
</evidence>
<reference evidence="1 2" key="1">
    <citation type="journal article" date="2020" name="ISME J.">
        <title>Comparative genomics reveals insights into cyanobacterial evolution and habitat adaptation.</title>
        <authorList>
            <person name="Chen M.Y."/>
            <person name="Teng W.K."/>
            <person name="Zhao L."/>
            <person name="Hu C.X."/>
            <person name="Zhou Y.K."/>
            <person name="Han B.P."/>
            <person name="Song L.R."/>
            <person name="Shu W.S."/>
        </authorList>
    </citation>
    <scope>NUCLEOTIDE SEQUENCE [LARGE SCALE GENOMIC DNA]</scope>
    <source>
        <strain evidence="1 2">FACHB-838</strain>
    </source>
</reference>
<dbReference type="Proteomes" id="UP000623440">
    <property type="component" value="Unassembled WGS sequence"/>
</dbReference>